<dbReference type="InterPro" id="IPR011545">
    <property type="entry name" value="DEAD/DEAH_box_helicase_dom"/>
</dbReference>
<dbReference type="GO" id="GO:0005524">
    <property type="term" value="F:ATP binding"/>
    <property type="evidence" value="ECO:0007669"/>
    <property type="project" value="UniProtKB-KW"/>
</dbReference>
<evidence type="ECO:0000256" key="2">
    <source>
        <dbReference type="ARBA" id="ARBA00009046"/>
    </source>
</evidence>
<dbReference type="Gene3D" id="1.10.3210.30">
    <property type="match status" value="1"/>
</dbReference>
<dbReference type="GO" id="GO:0003724">
    <property type="term" value="F:RNA helicase activity"/>
    <property type="evidence" value="ECO:0007669"/>
    <property type="project" value="TreeGrafter"/>
</dbReference>
<evidence type="ECO:0000256" key="6">
    <source>
        <dbReference type="ARBA" id="ARBA00022806"/>
    </source>
</evidence>
<dbReference type="EMBL" id="DTEN01000102">
    <property type="protein sequence ID" value="HGI74539.1"/>
    <property type="molecule type" value="Genomic_DNA"/>
</dbReference>
<dbReference type="Pfam" id="PF22590">
    <property type="entry name" value="Cas3-like_C_2"/>
    <property type="match status" value="1"/>
</dbReference>
<dbReference type="InterPro" id="IPR027417">
    <property type="entry name" value="P-loop_NTPase"/>
</dbReference>
<dbReference type="GO" id="GO:0016787">
    <property type="term" value="F:hydrolase activity"/>
    <property type="evidence" value="ECO:0007669"/>
    <property type="project" value="UniProtKB-KW"/>
</dbReference>
<dbReference type="SMART" id="SM00487">
    <property type="entry name" value="DEXDc"/>
    <property type="match status" value="1"/>
</dbReference>
<evidence type="ECO:0000259" key="12">
    <source>
        <dbReference type="PROSITE" id="PS51643"/>
    </source>
</evidence>
<name>A0A7V4DGB6_9BACT</name>
<evidence type="ECO:0000259" key="11">
    <source>
        <dbReference type="PROSITE" id="PS51194"/>
    </source>
</evidence>
<evidence type="ECO:0000256" key="1">
    <source>
        <dbReference type="ARBA" id="ARBA00006847"/>
    </source>
</evidence>
<comment type="similarity">
    <text evidence="1">In the N-terminal section; belongs to the CRISPR-associated nuclease Cas3-HD family.</text>
</comment>
<evidence type="ECO:0000313" key="13">
    <source>
        <dbReference type="EMBL" id="HGI74539.1"/>
    </source>
</evidence>
<dbReference type="PROSITE" id="PS51192">
    <property type="entry name" value="HELICASE_ATP_BIND_1"/>
    <property type="match status" value="1"/>
</dbReference>
<comment type="similarity">
    <text evidence="9">Belongs to the DEAD box helicase family.</text>
</comment>
<dbReference type="GO" id="GO:0046872">
    <property type="term" value="F:metal ion binding"/>
    <property type="evidence" value="ECO:0007669"/>
    <property type="project" value="UniProtKB-KW"/>
</dbReference>
<evidence type="ECO:0000256" key="5">
    <source>
        <dbReference type="ARBA" id="ARBA00022801"/>
    </source>
</evidence>
<dbReference type="GO" id="GO:0003676">
    <property type="term" value="F:nucleic acid binding"/>
    <property type="evidence" value="ECO:0007669"/>
    <property type="project" value="InterPro"/>
</dbReference>
<protein>
    <submittedName>
        <fullName evidence="13">Type I-U CRISPR-associated helicase/endonuclease Cas3</fullName>
    </submittedName>
</protein>
<gene>
    <name evidence="13" type="primary">cas3u</name>
    <name evidence="13" type="ORF">ENU96_02500</name>
</gene>
<dbReference type="NCBIfam" id="TIGR02621">
    <property type="entry name" value="cas3_GSU0051"/>
    <property type="match status" value="1"/>
</dbReference>
<feature type="domain" description="HD Cas3-type" evidence="12">
    <location>
        <begin position="710"/>
        <end position="884"/>
    </location>
</feature>
<dbReference type="GO" id="GO:0005829">
    <property type="term" value="C:cytosol"/>
    <property type="evidence" value="ECO:0007669"/>
    <property type="project" value="TreeGrafter"/>
</dbReference>
<evidence type="ECO:0000256" key="4">
    <source>
        <dbReference type="ARBA" id="ARBA00022741"/>
    </source>
</evidence>
<feature type="domain" description="Helicase C-terminal" evidence="11">
    <location>
        <begin position="250"/>
        <end position="428"/>
    </location>
</feature>
<dbReference type="AlphaFoldDB" id="A0A7V4DGB6"/>
<dbReference type="GO" id="GO:0004519">
    <property type="term" value="F:endonuclease activity"/>
    <property type="evidence" value="ECO:0007669"/>
    <property type="project" value="UniProtKB-KW"/>
</dbReference>
<dbReference type="SUPFAM" id="SSF52540">
    <property type="entry name" value="P-loop containing nucleoside triphosphate hydrolases"/>
    <property type="match status" value="1"/>
</dbReference>
<evidence type="ECO:0000256" key="9">
    <source>
        <dbReference type="ARBA" id="ARBA00038437"/>
    </source>
</evidence>
<evidence type="ECO:0000256" key="7">
    <source>
        <dbReference type="ARBA" id="ARBA00022840"/>
    </source>
</evidence>
<dbReference type="Gene3D" id="3.40.50.300">
    <property type="entry name" value="P-loop containing nucleotide triphosphate hydrolases"/>
    <property type="match status" value="2"/>
</dbReference>
<keyword evidence="13" id="KW-0255">Endonuclease</keyword>
<accession>A0A7V4DGB6</accession>
<dbReference type="InterPro" id="IPR006483">
    <property type="entry name" value="CRISPR-assoc_Cas3_HD"/>
</dbReference>
<dbReference type="InterPro" id="IPR050079">
    <property type="entry name" value="DEAD_box_RNA_helicase"/>
</dbReference>
<reference evidence="13" key="1">
    <citation type="journal article" date="2020" name="mSystems">
        <title>Genome- and Community-Level Interaction Insights into Carbon Utilization and Element Cycling Functions of Hydrothermarchaeota in Hydrothermal Sediment.</title>
        <authorList>
            <person name="Zhou Z."/>
            <person name="Liu Y."/>
            <person name="Xu W."/>
            <person name="Pan J."/>
            <person name="Luo Z.H."/>
            <person name="Li M."/>
        </authorList>
    </citation>
    <scope>NUCLEOTIDE SEQUENCE [LARGE SCALE GENOMIC DNA]</scope>
    <source>
        <strain evidence="13">SpSt-716</strain>
    </source>
</reference>
<keyword evidence="3" id="KW-0479">Metal-binding</keyword>
<dbReference type="InterPro" id="IPR054712">
    <property type="entry name" value="Cas3-like_dom"/>
</dbReference>
<keyword evidence="6" id="KW-0347">Helicase</keyword>
<keyword evidence="8" id="KW-0051">Antiviral defense</keyword>
<dbReference type="PROSITE" id="PS51643">
    <property type="entry name" value="HD_CAS3"/>
    <property type="match status" value="1"/>
</dbReference>
<comment type="caution">
    <text evidence="13">The sequence shown here is derived from an EMBL/GenBank/DDBJ whole genome shotgun (WGS) entry which is preliminary data.</text>
</comment>
<feature type="domain" description="Helicase ATP-binding" evidence="10">
    <location>
        <begin position="23"/>
        <end position="232"/>
    </location>
</feature>
<keyword evidence="7" id="KW-0067">ATP-binding</keyword>
<keyword evidence="13" id="KW-0540">Nuclease</keyword>
<keyword evidence="5" id="KW-0378">Hydrolase</keyword>
<proteinExistence type="inferred from homology"/>
<dbReference type="GO" id="GO:0051607">
    <property type="term" value="P:defense response to virus"/>
    <property type="evidence" value="ECO:0007669"/>
    <property type="project" value="UniProtKB-KW"/>
</dbReference>
<dbReference type="Pfam" id="PF00270">
    <property type="entry name" value="DEAD"/>
    <property type="match status" value="1"/>
</dbReference>
<dbReference type="InterPro" id="IPR001650">
    <property type="entry name" value="Helicase_C-like"/>
</dbReference>
<dbReference type="PANTHER" id="PTHR47959">
    <property type="entry name" value="ATP-DEPENDENT RNA HELICASE RHLE-RELATED"/>
    <property type="match status" value="1"/>
</dbReference>
<keyword evidence="4" id="KW-0547">Nucleotide-binding</keyword>
<evidence type="ECO:0000256" key="3">
    <source>
        <dbReference type="ARBA" id="ARBA00022723"/>
    </source>
</evidence>
<sequence length="893" mass="103189">MSLEYFKDFTGYEPFEWQKNFFNQLLRGNLPARVDIPTGCGKTKIMLIWLLALAEQVKEGKIRLPRRLVWIVNRRVVVDQATQEARKIVEKLKEKPEIYGLLSSLSASGEKAVAVSTLRGELADNEEWKEDPSRPAIIVGTVDMIGSKLLFRGYGDGRWKRSYHAGLLGVDSLIVLDEAQLVPAFEKTLERVKEIHAKYRQLKPFHVMFLSATLRRREEAFTWSQEDLKNQEFKRRVEARKTLRLHAAKKVQQKIIELAERYGNEKTRVVIFVYKPKDAVEIANSLRKKFKDQVILLTGQIRGYERDRLVEKETFKSFLLEDGPKAINRTLFFVATSAGEIGIDLDGDHCICDLTTIDSLIQRWGRVNRGGRGHSLIELVYPEGDGEYFKGPLGEARRATLELLKKLDGGDVSPASLAKLQIPKEAFSPVPFSPDLTETELELWSMTSVPNSKLEPKEWFNIEYWLLGSEEEEPETFLLWRDDVRYLSKYLEKREETRVEERVGELLESFHRPLSKEKLRVPTSEFKEFLGKFKSLEKAGEEPEEKKNLRELLDLGAIVMTRYGRFICKRIKDLEEEDLEFAQVFLPSEVGGLNEEGYLDPERIGEVAKDVADEVVPEKWVDKELKKEERMRLLFEWGERGCTIRKLGGLGGVTEEPEHKPESYRELEDYLKREYRDWSWRKFVTERIGDEPVQCLVYLRRQPEDPESLKTRVPISLEDHEREIEKLARNISNKLGLEEGIVEALSQAARLHDEGKRNVSFQKDSLGNSNPSERNLWAKSTERNFVRSGFRHEVGSLLIALRNQVNDDLVLHLIASSHGWSRPHFEEKVFTSAAGEYVGIGQVTPREVEEARERCLPIFSNLQRKYGYWNLAYLESLLKAADVLVSRREAEKT</sequence>
<dbReference type="SMART" id="SM00490">
    <property type="entry name" value="HELICc"/>
    <property type="match status" value="1"/>
</dbReference>
<evidence type="ECO:0000259" key="10">
    <source>
        <dbReference type="PROSITE" id="PS51192"/>
    </source>
</evidence>
<dbReference type="PROSITE" id="PS51194">
    <property type="entry name" value="HELICASE_CTER"/>
    <property type="match status" value="1"/>
</dbReference>
<dbReference type="InterPro" id="IPR038257">
    <property type="entry name" value="CRISPR-assoc_Cas3_HD_sf"/>
</dbReference>
<organism evidence="13">
    <name type="scientific">Candidatus Caldatribacterium californiense</name>
    <dbReference type="NCBI Taxonomy" id="1454726"/>
    <lineage>
        <taxon>Bacteria</taxon>
        <taxon>Pseudomonadati</taxon>
        <taxon>Atribacterota</taxon>
        <taxon>Atribacteria</taxon>
        <taxon>Atribacterales</taxon>
        <taxon>Candidatus Caldatribacteriaceae</taxon>
        <taxon>Candidatus Caldatribacterium</taxon>
    </lineage>
</organism>
<comment type="similarity">
    <text evidence="2">In the central section; belongs to the CRISPR-associated helicase Cas3 family.</text>
</comment>
<evidence type="ECO:0000256" key="8">
    <source>
        <dbReference type="ARBA" id="ARBA00023118"/>
    </source>
</evidence>
<dbReference type="InterPro" id="IPR013444">
    <property type="entry name" value="Helicase_Cas3_CRISPR-ass_Anaes"/>
</dbReference>
<dbReference type="InterPro" id="IPR014001">
    <property type="entry name" value="Helicase_ATP-bd"/>
</dbReference>